<sequence length="337" mass="37534">MQFDTYAASPALPRQSGFLRSIKDAPRPPTPTGMPTAFESSYDLFLNPVVPIAFGIVYFAVAKTLSHLQNGKNRIPGKRWQAFVFSHNVFLAIYSGWTFLGTAPQVFGAFWRGFAEHGVAGLTHAFCDSSFAIWSSESFSKFAYLFYLSKFYEIVDTAILLLKGKKVGMLQSYHHTGAIWTMYSAYVTQAMPIWLFVVFNSFIHSIMYTYYAFSTVSLPFPRFLKKSLTRLQITQFLVGGSLAASYLFIKLPELPSWPTSTDAARAQLTQAASSFEAGVNALRTEGARCLPNQGQRAATIINCIYLVPLTYLFAAFFVKTYKKSQQAAKANAAKKNA</sequence>
<name>A0A0P9EIG5_RHOGW</name>
<feature type="transmembrane region" description="Helical" evidence="10">
    <location>
        <begin position="297"/>
        <end position="318"/>
    </location>
</feature>
<keyword evidence="9 10" id="KW-0275">Fatty acid biosynthesis</keyword>
<keyword evidence="3 10" id="KW-0808">Transferase</keyword>
<dbReference type="RefSeq" id="XP_018269165.1">
    <property type="nucleotide sequence ID" value="XM_018417795.1"/>
</dbReference>
<proteinExistence type="inferred from homology"/>
<reference evidence="11 12" key="1">
    <citation type="journal article" date="2015" name="Front. Microbiol.">
        <title>Genome sequence of the plant growth promoting endophytic yeast Rhodotorula graminis WP1.</title>
        <authorList>
            <person name="Firrincieli A."/>
            <person name="Otillar R."/>
            <person name="Salamov A."/>
            <person name="Schmutz J."/>
            <person name="Khan Z."/>
            <person name="Redman R.S."/>
            <person name="Fleck N.D."/>
            <person name="Lindquist E."/>
            <person name="Grigoriev I.V."/>
            <person name="Doty S.L."/>
        </authorList>
    </citation>
    <scope>NUCLEOTIDE SEQUENCE [LARGE SCALE GENOMIC DNA]</scope>
    <source>
        <strain evidence="11 12">WP1</strain>
    </source>
</reference>
<keyword evidence="2 10" id="KW-0444">Lipid biosynthesis</keyword>
<dbReference type="GeneID" id="28978243"/>
<dbReference type="InterPro" id="IPR002076">
    <property type="entry name" value="ELO_fam"/>
</dbReference>
<protein>
    <recommendedName>
        <fullName evidence="10">Elongation of fatty acids protein</fullName>
        <ecNumber evidence="10">2.3.1.-</ecNumber>
    </recommendedName>
</protein>
<evidence type="ECO:0000256" key="1">
    <source>
        <dbReference type="ARBA" id="ARBA00004141"/>
    </source>
</evidence>
<dbReference type="EMBL" id="KQ474084">
    <property type="protein sequence ID" value="KPV73116.1"/>
    <property type="molecule type" value="Genomic_DNA"/>
</dbReference>
<feature type="transmembrane region" description="Helical" evidence="10">
    <location>
        <begin position="44"/>
        <end position="61"/>
    </location>
</feature>
<evidence type="ECO:0000313" key="11">
    <source>
        <dbReference type="EMBL" id="KPV73116.1"/>
    </source>
</evidence>
<dbReference type="OMA" id="ITFINMA"/>
<evidence type="ECO:0000256" key="6">
    <source>
        <dbReference type="ARBA" id="ARBA00022989"/>
    </source>
</evidence>
<accession>A0A0P9EIG5</accession>
<dbReference type="GO" id="GO:0019367">
    <property type="term" value="P:fatty acid elongation, saturated fatty acid"/>
    <property type="evidence" value="ECO:0007669"/>
    <property type="project" value="TreeGrafter"/>
</dbReference>
<evidence type="ECO:0000256" key="10">
    <source>
        <dbReference type="RuleBase" id="RU361115"/>
    </source>
</evidence>
<comment type="caution">
    <text evidence="10">Lacks conserved residue(s) required for the propagation of feature annotation.</text>
</comment>
<dbReference type="GO" id="GO:0042761">
    <property type="term" value="P:very long-chain fatty acid biosynthetic process"/>
    <property type="evidence" value="ECO:0007669"/>
    <property type="project" value="TreeGrafter"/>
</dbReference>
<dbReference type="GO" id="GO:0034626">
    <property type="term" value="P:fatty acid elongation, polyunsaturated fatty acid"/>
    <property type="evidence" value="ECO:0007669"/>
    <property type="project" value="TreeGrafter"/>
</dbReference>
<dbReference type="AlphaFoldDB" id="A0A0P9EIG5"/>
<dbReference type="GO" id="GO:0034625">
    <property type="term" value="P:fatty acid elongation, monounsaturated fatty acid"/>
    <property type="evidence" value="ECO:0007669"/>
    <property type="project" value="TreeGrafter"/>
</dbReference>
<evidence type="ECO:0000256" key="7">
    <source>
        <dbReference type="ARBA" id="ARBA00023098"/>
    </source>
</evidence>
<comment type="catalytic activity">
    <reaction evidence="10">
        <text>an acyl-CoA + malonyl-CoA + H(+) = a 3-oxoacyl-CoA + CO2 + CoA</text>
        <dbReference type="Rhea" id="RHEA:50252"/>
        <dbReference type="ChEBI" id="CHEBI:15378"/>
        <dbReference type="ChEBI" id="CHEBI:16526"/>
        <dbReference type="ChEBI" id="CHEBI:57287"/>
        <dbReference type="ChEBI" id="CHEBI:57384"/>
        <dbReference type="ChEBI" id="CHEBI:58342"/>
        <dbReference type="ChEBI" id="CHEBI:90726"/>
    </reaction>
    <physiologicalReaction direction="left-to-right" evidence="10">
        <dbReference type="Rhea" id="RHEA:50253"/>
    </physiologicalReaction>
</comment>
<keyword evidence="8 10" id="KW-0472">Membrane</keyword>
<evidence type="ECO:0000256" key="5">
    <source>
        <dbReference type="ARBA" id="ARBA00022832"/>
    </source>
</evidence>
<feature type="transmembrane region" description="Helical" evidence="10">
    <location>
        <begin position="82"/>
        <end position="100"/>
    </location>
</feature>
<evidence type="ECO:0000256" key="2">
    <source>
        <dbReference type="ARBA" id="ARBA00022516"/>
    </source>
</evidence>
<keyword evidence="5 10" id="KW-0276">Fatty acid metabolism</keyword>
<dbReference type="PANTHER" id="PTHR11157">
    <property type="entry name" value="FATTY ACID ACYL TRANSFERASE-RELATED"/>
    <property type="match status" value="1"/>
</dbReference>
<keyword evidence="4 10" id="KW-0812">Transmembrane</keyword>
<dbReference type="EC" id="2.3.1.-" evidence="10"/>
<keyword evidence="6 10" id="KW-1133">Transmembrane helix</keyword>
<evidence type="ECO:0000256" key="3">
    <source>
        <dbReference type="ARBA" id="ARBA00022679"/>
    </source>
</evidence>
<evidence type="ECO:0000313" key="12">
    <source>
        <dbReference type="Proteomes" id="UP000053890"/>
    </source>
</evidence>
<dbReference type="GO" id="GO:0009922">
    <property type="term" value="F:fatty acid elongase activity"/>
    <property type="evidence" value="ECO:0007669"/>
    <property type="project" value="InterPro"/>
</dbReference>
<dbReference type="STRING" id="578459.A0A0P9EIG5"/>
<dbReference type="OrthoDB" id="10259681at2759"/>
<evidence type="ECO:0000256" key="4">
    <source>
        <dbReference type="ARBA" id="ARBA00022692"/>
    </source>
</evidence>
<organism evidence="11 12">
    <name type="scientific">Rhodotorula graminis (strain WP1)</name>
    <dbReference type="NCBI Taxonomy" id="578459"/>
    <lineage>
        <taxon>Eukaryota</taxon>
        <taxon>Fungi</taxon>
        <taxon>Dikarya</taxon>
        <taxon>Basidiomycota</taxon>
        <taxon>Pucciniomycotina</taxon>
        <taxon>Microbotryomycetes</taxon>
        <taxon>Sporidiobolales</taxon>
        <taxon>Sporidiobolaceae</taxon>
        <taxon>Rhodotorula</taxon>
    </lineage>
</organism>
<keyword evidence="7 10" id="KW-0443">Lipid metabolism</keyword>
<dbReference type="Pfam" id="PF01151">
    <property type="entry name" value="ELO"/>
    <property type="match status" value="1"/>
</dbReference>
<comment type="similarity">
    <text evidence="10">Belongs to the ELO family.</text>
</comment>
<feature type="transmembrane region" description="Helical" evidence="10">
    <location>
        <begin position="231"/>
        <end position="249"/>
    </location>
</feature>
<gene>
    <name evidence="11" type="ORF">RHOBADRAFT_55337</name>
</gene>
<keyword evidence="12" id="KW-1185">Reference proteome</keyword>
<dbReference type="Proteomes" id="UP000053890">
    <property type="component" value="Unassembled WGS sequence"/>
</dbReference>
<dbReference type="PANTHER" id="PTHR11157:SF169">
    <property type="entry name" value="ELONGATION OF FATTY ACIDS PROTEIN"/>
    <property type="match status" value="1"/>
</dbReference>
<comment type="subcellular location">
    <subcellularLocation>
        <location evidence="1">Membrane</location>
        <topology evidence="1">Multi-pass membrane protein</topology>
    </subcellularLocation>
</comment>
<dbReference type="SMR" id="A0A0P9EIG5"/>
<evidence type="ECO:0000256" key="8">
    <source>
        <dbReference type="ARBA" id="ARBA00023136"/>
    </source>
</evidence>
<dbReference type="GO" id="GO:0005789">
    <property type="term" value="C:endoplasmic reticulum membrane"/>
    <property type="evidence" value="ECO:0007669"/>
    <property type="project" value="TreeGrafter"/>
</dbReference>
<evidence type="ECO:0000256" key="9">
    <source>
        <dbReference type="ARBA" id="ARBA00023160"/>
    </source>
</evidence>
<dbReference type="GO" id="GO:0030148">
    <property type="term" value="P:sphingolipid biosynthetic process"/>
    <property type="evidence" value="ECO:0007669"/>
    <property type="project" value="TreeGrafter"/>
</dbReference>